<dbReference type="AlphaFoldDB" id="A0AAV0TKX5"/>
<evidence type="ECO:0000256" key="1">
    <source>
        <dbReference type="SAM" id="SignalP"/>
    </source>
</evidence>
<evidence type="ECO:0000313" key="2">
    <source>
        <dbReference type="EMBL" id="CAI5723185.1"/>
    </source>
</evidence>
<feature type="chain" id="PRO_5043684601" description="RxLR effector protein" evidence="1">
    <location>
        <begin position="20"/>
        <end position="196"/>
    </location>
</feature>
<keyword evidence="3" id="KW-1185">Reference proteome</keyword>
<reference evidence="2" key="1">
    <citation type="submission" date="2022-12" db="EMBL/GenBank/DDBJ databases">
        <authorList>
            <person name="Webb A."/>
        </authorList>
    </citation>
    <scope>NUCLEOTIDE SEQUENCE</scope>
    <source>
        <strain evidence="2">Hp1</strain>
    </source>
</reference>
<gene>
    <name evidence="2" type="ORF">HBR001_LOCUS3055</name>
</gene>
<protein>
    <recommendedName>
        <fullName evidence="4">RxLR effector protein</fullName>
    </recommendedName>
</protein>
<sequence length="196" mass="21862">MRVTSFAVFFVGFLHGVNCESFPAAALSHAKVSSLRAVVGADESRTPINDSSGTRRLAPVLIDGLASNVERFVAQAKQLEGNDAKVVAQLKQQLGDRGEGDDRLLHFEQLFEASANPDHYREALGLPRQLLKENFLKMGVAERLVYYLKKSTNASFRKEWESLRVFEVLHEKYVAAQKDMLKETESLADQPLPSIN</sequence>
<proteinExistence type="predicted"/>
<feature type="signal peptide" evidence="1">
    <location>
        <begin position="1"/>
        <end position="19"/>
    </location>
</feature>
<comment type="caution">
    <text evidence="2">The sequence shown here is derived from an EMBL/GenBank/DDBJ whole genome shotgun (WGS) entry which is preliminary data.</text>
</comment>
<evidence type="ECO:0008006" key="4">
    <source>
        <dbReference type="Google" id="ProtNLM"/>
    </source>
</evidence>
<organism evidence="2 3">
    <name type="scientific">Hyaloperonospora brassicae</name>
    <name type="common">Brassica downy mildew</name>
    <name type="synonym">Peronospora brassicae</name>
    <dbReference type="NCBI Taxonomy" id="162125"/>
    <lineage>
        <taxon>Eukaryota</taxon>
        <taxon>Sar</taxon>
        <taxon>Stramenopiles</taxon>
        <taxon>Oomycota</taxon>
        <taxon>Peronosporomycetes</taxon>
        <taxon>Peronosporales</taxon>
        <taxon>Peronosporaceae</taxon>
        <taxon>Hyaloperonospora</taxon>
    </lineage>
</organism>
<accession>A0AAV0TKX5</accession>
<dbReference type="Proteomes" id="UP001162031">
    <property type="component" value="Unassembled WGS sequence"/>
</dbReference>
<name>A0AAV0TKX5_HYABA</name>
<dbReference type="EMBL" id="CANTFL010000470">
    <property type="protein sequence ID" value="CAI5723185.1"/>
    <property type="molecule type" value="Genomic_DNA"/>
</dbReference>
<evidence type="ECO:0000313" key="3">
    <source>
        <dbReference type="Proteomes" id="UP001162031"/>
    </source>
</evidence>
<keyword evidence="1" id="KW-0732">Signal</keyword>